<evidence type="ECO:0000313" key="3">
    <source>
        <dbReference type="EMBL" id="USD20015.1"/>
    </source>
</evidence>
<dbReference type="PANTHER" id="PTHR45527">
    <property type="entry name" value="NONRIBOSOMAL PEPTIDE SYNTHETASE"/>
    <property type="match status" value="1"/>
</dbReference>
<evidence type="ECO:0000259" key="2">
    <source>
        <dbReference type="Pfam" id="PF00668"/>
    </source>
</evidence>
<dbReference type="PANTHER" id="PTHR45527:SF3">
    <property type="entry name" value="SIDEROPHORE SYNTHETASE (EUROFUNG)"/>
    <property type="match status" value="1"/>
</dbReference>
<dbReference type="InterPro" id="IPR001242">
    <property type="entry name" value="Condensation_dom"/>
</dbReference>
<organism evidence="3 4">
    <name type="scientific">Microbulbifer variabilis</name>
    <dbReference type="NCBI Taxonomy" id="266805"/>
    <lineage>
        <taxon>Bacteria</taxon>
        <taxon>Pseudomonadati</taxon>
        <taxon>Pseudomonadota</taxon>
        <taxon>Gammaproteobacteria</taxon>
        <taxon>Cellvibrionales</taxon>
        <taxon>Microbulbiferaceae</taxon>
        <taxon>Microbulbifer</taxon>
    </lineage>
</organism>
<dbReference type="RefSeq" id="WP_252082104.1">
    <property type="nucleotide sequence ID" value="NZ_CP092418.1"/>
</dbReference>
<comment type="similarity">
    <text evidence="1">Belongs to the NRP synthetase family.</text>
</comment>
<dbReference type="Gene3D" id="3.30.559.30">
    <property type="entry name" value="Nonribosomal peptide synthetase, condensation domain"/>
    <property type="match status" value="1"/>
</dbReference>
<protein>
    <submittedName>
        <fullName evidence="3">Condensation domain-containing protein</fullName>
    </submittedName>
</protein>
<gene>
    <name evidence="3" type="ORF">MJO52_13105</name>
</gene>
<dbReference type="EMBL" id="CP092418">
    <property type="protein sequence ID" value="USD20015.1"/>
    <property type="molecule type" value="Genomic_DNA"/>
</dbReference>
<proteinExistence type="inferred from homology"/>
<reference evidence="3" key="1">
    <citation type="submission" date="2022-02" db="EMBL/GenBank/DDBJ databases">
        <title>Coral-associated bacteria.</title>
        <authorList>
            <person name="Tang K."/>
            <person name="Wang X."/>
        </authorList>
    </citation>
    <scope>NUCLEOTIDE SEQUENCE</scope>
    <source>
        <strain evidence="3">SCSIO 43006</strain>
    </source>
</reference>
<dbReference type="InterPro" id="IPR023213">
    <property type="entry name" value="CAT-like_dom_sf"/>
</dbReference>
<evidence type="ECO:0000256" key="1">
    <source>
        <dbReference type="ARBA" id="ARBA00029454"/>
    </source>
</evidence>
<dbReference type="SUPFAM" id="SSF52777">
    <property type="entry name" value="CoA-dependent acyltransferases"/>
    <property type="match status" value="2"/>
</dbReference>
<sequence length="434" mass="49739">MPGWDCSANVPLSITEQSIYNLNHRKVLADLITRAMRIKGDVDVELFERAVPTVVNAYPIFRCRYRDEPAIRSFDDIELDYMDIRHMSEAHITSFLRQFSSSPMDLNSDQLLGLSLFRTGEDEYIFLTKCHHIITDGISLSLLWAESLAAYLAMGAGKSYKPRGESTDFADYINFEETYLGTERGQKASYYWRNKLELQREAVWQASHQEIVSINCDEVILNIDGADFTQIQANVSDAEISLFVFLCAAYEQTLCEFLHHDFWLNTSLSLRLKREHRYILGPMFRYGNLSVCRNESWSEKLVRLSREIRHAMRTAYAADSIGPHGSIGHNLNASSCFLITFLQAEEHHEGFTAVYTGETSEWVEISENLKIHTTPLPTRLTPYGIYLSLAVYGGQLRASFIYNVNCFSFKQVESIADRWCLRSIYGADEKMPPL</sequence>
<dbReference type="Gene3D" id="3.30.559.10">
    <property type="entry name" value="Chloramphenicol acetyltransferase-like domain"/>
    <property type="match status" value="1"/>
</dbReference>
<keyword evidence="4" id="KW-1185">Reference proteome</keyword>
<evidence type="ECO:0000313" key="4">
    <source>
        <dbReference type="Proteomes" id="UP001055658"/>
    </source>
</evidence>
<accession>A0ABY4V7V6</accession>
<dbReference type="Pfam" id="PF00668">
    <property type="entry name" value="Condensation"/>
    <property type="match status" value="1"/>
</dbReference>
<feature type="domain" description="Condensation" evidence="2">
    <location>
        <begin position="35"/>
        <end position="419"/>
    </location>
</feature>
<name>A0ABY4V7V6_9GAMM</name>
<dbReference type="Proteomes" id="UP001055658">
    <property type="component" value="Chromosome"/>
</dbReference>